<keyword evidence="1" id="KW-0472">Membrane</keyword>
<dbReference type="KEGG" id="hsr:HSBAA_29180"/>
<gene>
    <name evidence="2" type="ORF">HSBAA_29180</name>
</gene>
<evidence type="ECO:0000256" key="1">
    <source>
        <dbReference type="SAM" id="Phobius"/>
    </source>
</evidence>
<dbReference type="Proteomes" id="UP000320231">
    <property type="component" value="Chromosome"/>
</dbReference>
<name>A0A455U655_9GAMM</name>
<proteinExistence type="predicted"/>
<dbReference type="AlphaFoldDB" id="A0A455U655"/>
<evidence type="ECO:0000313" key="2">
    <source>
        <dbReference type="EMBL" id="BBI61612.1"/>
    </source>
</evidence>
<sequence length="55" mass="6300">MTDFERKIDSMMRGRKEQARMAFLDYRGHFSGGNPRRVFIAGLAIIALLQLIGML</sequence>
<keyword evidence="1" id="KW-1133">Transmembrane helix</keyword>
<accession>A0A455U655</accession>
<feature type="transmembrane region" description="Helical" evidence="1">
    <location>
        <begin position="37"/>
        <end position="54"/>
    </location>
</feature>
<protein>
    <submittedName>
        <fullName evidence="2">Uncharacterized protein</fullName>
    </submittedName>
</protein>
<reference evidence="2" key="1">
    <citation type="journal article" date="2019" name="Microbiol. Resour. Announc.">
        <title>Complete Genome Sequence of Halomonas sulfidaeris Strain Esulfide1 Isolated from a Metal Sulfide Rock at a Depth of 2,200 Meters, Obtained Using Nanopore Sequencing.</title>
        <authorList>
            <person name="Saito M."/>
            <person name="Nishigata A."/>
            <person name="Galipon J."/>
            <person name="Arakawa K."/>
        </authorList>
    </citation>
    <scope>NUCLEOTIDE SEQUENCE [LARGE SCALE GENOMIC DNA]</scope>
    <source>
        <strain evidence="2">ATCC BAA-803</strain>
    </source>
</reference>
<dbReference type="EMBL" id="AP019514">
    <property type="protein sequence ID" value="BBI61612.1"/>
    <property type="molecule type" value="Genomic_DNA"/>
</dbReference>
<organism evidence="2">
    <name type="scientific">Vreelandella sulfidaeris</name>
    <dbReference type="NCBI Taxonomy" id="115553"/>
    <lineage>
        <taxon>Bacteria</taxon>
        <taxon>Pseudomonadati</taxon>
        <taxon>Pseudomonadota</taxon>
        <taxon>Gammaproteobacteria</taxon>
        <taxon>Oceanospirillales</taxon>
        <taxon>Halomonadaceae</taxon>
        <taxon>Vreelandella</taxon>
    </lineage>
</organism>
<keyword evidence="1" id="KW-0812">Transmembrane</keyword>